<keyword evidence="4" id="KW-0560">Oxidoreductase</keyword>
<evidence type="ECO:0000256" key="3">
    <source>
        <dbReference type="ARBA" id="ARBA00022827"/>
    </source>
</evidence>
<name>A0AB34FZ05_9HYPO</name>
<feature type="compositionally biased region" description="Polar residues" evidence="6">
    <location>
        <begin position="28"/>
        <end position="41"/>
    </location>
</feature>
<evidence type="ECO:0000256" key="5">
    <source>
        <dbReference type="ARBA" id="ARBA00023033"/>
    </source>
</evidence>
<dbReference type="PANTHER" id="PTHR13789">
    <property type="entry name" value="MONOOXYGENASE"/>
    <property type="match status" value="1"/>
</dbReference>
<dbReference type="CDD" id="cd02440">
    <property type="entry name" value="AdoMet_MTases"/>
    <property type="match status" value="1"/>
</dbReference>
<keyword evidence="2" id="KW-0285">Flavoprotein</keyword>
<gene>
    <name evidence="8" type="ORF">O9K51_02657</name>
</gene>
<dbReference type="EMBL" id="JAQHRD010000002">
    <property type="protein sequence ID" value="KAJ6444263.1"/>
    <property type="molecule type" value="Genomic_DNA"/>
</dbReference>
<dbReference type="Gene3D" id="3.40.50.150">
    <property type="entry name" value="Vaccinia Virus protein VP39"/>
    <property type="match status" value="1"/>
</dbReference>
<feature type="compositionally biased region" description="Low complexity" evidence="6">
    <location>
        <begin position="543"/>
        <end position="552"/>
    </location>
</feature>
<dbReference type="GO" id="GO:0071949">
    <property type="term" value="F:FAD binding"/>
    <property type="evidence" value="ECO:0007669"/>
    <property type="project" value="InterPro"/>
</dbReference>
<feature type="region of interest" description="Disordered" evidence="6">
    <location>
        <begin position="541"/>
        <end position="561"/>
    </location>
</feature>
<evidence type="ECO:0000256" key="6">
    <source>
        <dbReference type="SAM" id="MobiDB-lite"/>
    </source>
</evidence>
<accession>A0AB34FZ05</accession>
<keyword evidence="3" id="KW-0274">FAD</keyword>
<dbReference type="GO" id="GO:0004497">
    <property type="term" value="F:monooxygenase activity"/>
    <property type="evidence" value="ECO:0007669"/>
    <property type="project" value="UniProtKB-KW"/>
</dbReference>
<feature type="region of interest" description="Disordered" evidence="6">
    <location>
        <begin position="1"/>
        <end position="48"/>
    </location>
</feature>
<proteinExistence type="inferred from homology"/>
<dbReference type="InterPro" id="IPR002938">
    <property type="entry name" value="FAD-bd"/>
</dbReference>
<evidence type="ECO:0000256" key="1">
    <source>
        <dbReference type="ARBA" id="ARBA00007992"/>
    </source>
</evidence>
<dbReference type="Pfam" id="PF13489">
    <property type="entry name" value="Methyltransf_23"/>
    <property type="match status" value="1"/>
</dbReference>
<keyword evidence="5" id="KW-0503">Monooxygenase</keyword>
<dbReference type="SUPFAM" id="SSF51905">
    <property type="entry name" value="FAD/NAD(P)-binding domain"/>
    <property type="match status" value="1"/>
</dbReference>
<dbReference type="SUPFAM" id="SSF53335">
    <property type="entry name" value="S-adenosyl-L-methionine-dependent methyltransferases"/>
    <property type="match status" value="1"/>
</dbReference>
<dbReference type="InterPro" id="IPR050493">
    <property type="entry name" value="FAD-dep_Monooxygenase_BioMet"/>
</dbReference>
<organism evidence="8 9">
    <name type="scientific">Purpureocillium lavendulum</name>
    <dbReference type="NCBI Taxonomy" id="1247861"/>
    <lineage>
        <taxon>Eukaryota</taxon>
        <taxon>Fungi</taxon>
        <taxon>Dikarya</taxon>
        <taxon>Ascomycota</taxon>
        <taxon>Pezizomycotina</taxon>
        <taxon>Sordariomycetes</taxon>
        <taxon>Hypocreomycetidae</taxon>
        <taxon>Hypocreales</taxon>
        <taxon>Ophiocordycipitaceae</taxon>
        <taxon>Purpureocillium</taxon>
    </lineage>
</organism>
<dbReference type="PANTHER" id="PTHR13789:SF309">
    <property type="entry name" value="PUTATIVE (AFU_ORTHOLOGUE AFUA_6G14510)-RELATED"/>
    <property type="match status" value="1"/>
</dbReference>
<dbReference type="Proteomes" id="UP001163105">
    <property type="component" value="Unassembled WGS sequence"/>
</dbReference>
<sequence length="833" mass="92380">MSSRAMSPTWSAPEPSTHDGDSKHGAQALQSMSHALQTDGNNEPLDELANTAPSSVIEPDSVDDDEGYAASTSTSYVTSLASDIRRGVEENGRLYAAYGIHKPWMPVDDLELDRNDLQHCKFTLLMEDRLFIAPIGDNPQRILDLGTGSGIWAIDVADQYPSTEVIGVDTAPVQPSILPPNLVFEVDDVEQDWLWQPSSFDFIHGRELIMAIRDWPRLIRQAFHHLRPGGYLQLAGSYPDFQSDDGTLPVESAYVEMGKIYFDMSERIGASGREVLMWKRHLEQAGFDDVHERLYKIPTNPWPKDERLQKVGVFELSHFRDNIANVFARGYEQILNGDPAYFQVLLARARKEVLDRRMHSWVPFYVVYGRPHQLLDVSAMADKTPFRVVIVGAGPAGLSAALSLVKKHEAGLSSPLSVTVLEMRTEVQRLGGAINLTPLALRYIDWLGAGERLRSQAAPVSSIELVAHRTGKLLGQLWPGVDAIRVQRQLLVEALRDTLRAVPHSDDVQVDVVHGARVRGIEHFGEAGGEGGVRVTFEKRASEAASNAETTTPSRDGEGDSETLEADIVVGCDGIHSQVRNLVVDPGREKTYSGKCNAYGYASLTNDAKGSTDLAKEWLRTDGEPLITDTTLVTHGNDALLLTYYEPSRTNLYLAAVSPVAENKDAREGWAAHGADKAGIKRKLGQTFAGGALPYLGSIIDRCDEWFFFPVYMLPPGGTWAQGRALLLGDAAHAMPPQGEGTGVAIEDGVLLAHVLTRRATRPIPQLFADYETLRRPDIEQTYRDTMARWNAPVPSRWFSGFVMEWITWGFIKFMNYRHDYFGRDVRNRELPA</sequence>
<dbReference type="InterPro" id="IPR036188">
    <property type="entry name" value="FAD/NAD-bd_sf"/>
</dbReference>
<evidence type="ECO:0000313" key="8">
    <source>
        <dbReference type="EMBL" id="KAJ6444263.1"/>
    </source>
</evidence>
<feature type="compositionally biased region" description="Polar residues" evidence="6">
    <location>
        <begin position="1"/>
        <end position="10"/>
    </location>
</feature>
<dbReference type="Gene3D" id="3.50.50.60">
    <property type="entry name" value="FAD/NAD(P)-binding domain"/>
    <property type="match status" value="1"/>
</dbReference>
<protein>
    <submittedName>
        <fullName evidence="8">Salicylate hydroxylase</fullName>
    </submittedName>
</protein>
<dbReference type="PRINTS" id="PR00420">
    <property type="entry name" value="RNGMNOXGNASE"/>
</dbReference>
<dbReference type="AlphaFoldDB" id="A0AB34FZ05"/>
<dbReference type="Pfam" id="PF01494">
    <property type="entry name" value="FAD_binding_3"/>
    <property type="match status" value="2"/>
</dbReference>
<evidence type="ECO:0000313" key="9">
    <source>
        <dbReference type="Proteomes" id="UP001163105"/>
    </source>
</evidence>
<evidence type="ECO:0000256" key="4">
    <source>
        <dbReference type="ARBA" id="ARBA00023002"/>
    </source>
</evidence>
<comment type="similarity">
    <text evidence="1">Belongs to the paxM FAD-dependent monooxygenase family.</text>
</comment>
<comment type="caution">
    <text evidence="8">The sequence shown here is derived from an EMBL/GenBank/DDBJ whole genome shotgun (WGS) entry which is preliminary data.</text>
</comment>
<keyword evidence="9" id="KW-1185">Reference proteome</keyword>
<dbReference type="InterPro" id="IPR029063">
    <property type="entry name" value="SAM-dependent_MTases_sf"/>
</dbReference>
<feature type="domain" description="FAD-binding" evidence="7">
    <location>
        <begin position="387"/>
        <end position="591"/>
    </location>
</feature>
<evidence type="ECO:0000259" key="7">
    <source>
        <dbReference type="Pfam" id="PF01494"/>
    </source>
</evidence>
<feature type="domain" description="FAD-binding" evidence="7">
    <location>
        <begin position="720"/>
        <end position="784"/>
    </location>
</feature>
<reference evidence="8" key="1">
    <citation type="submission" date="2023-01" db="EMBL/GenBank/DDBJ databases">
        <title>The growth and conidiation of Purpureocillium lavendulum are regulated by nitrogen source and histone H3K14 acetylation.</title>
        <authorList>
            <person name="Tang P."/>
            <person name="Han J."/>
            <person name="Zhang C."/>
            <person name="Tang P."/>
            <person name="Qi F."/>
            <person name="Zhang K."/>
            <person name="Liang L."/>
        </authorList>
    </citation>
    <scope>NUCLEOTIDE SEQUENCE</scope>
    <source>
        <strain evidence="8">YMF1.00683</strain>
    </source>
</reference>
<evidence type="ECO:0000256" key="2">
    <source>
        <dbReference type="ARBA" id="ARBA00022630"/>
    </source>
</evidence>